<evidence type="ECO:0000313" key="2">
    <source>
        <dbReference type="Proteomes" id="UP001451303"/>
    </source>
</evidence>
<accession>A0ABR3DDV3</accession>
<dbReference type="Proteomes" id="UP001451303">
    <property type="component" value="Unassembled WGS sequence"/>
</dbReference>
<protein>
    <submittedName>
        <fullName evidence="1">Uncharacterized protein</fullName>
    </submittedName>
</protein>
<comment type="caution">
    <text evidence="1">The sequence shown here is derived from an EMBL/GenBank/DDBJ whole genome shotgun (WGS) entry which is preliminary data.</text>
</comment>
<evidence type="ECO:0000313" key="1">
    <source>
        <dbReference type="EMBL" id="KAL0470443.1"/>
    </source>
</evidence>
<name>A0ABR3DDV3_NEUIN</name>
<feature type="non-terminal residue" evidence="1">
    <location>
        <position position="1"/>
    </location>
</feature>
<organism evidence="1 2">
    <name type="scientific">Neurospora intermedia</name>
    <dbReference type="NCBI Taxonomy" id="5142"/>
    <lineage>
        <taxon>Eukaryota</taxon>
        <taxon>Fungi</taxon>
        <taxon>Dikarya</taxon>
        <taxon>Ascomycota</taxon>
        <taxon>Pezizomycotina</taxon>
        <taxon>Sordariomycetes</taxon>
        <taxon>Sordariomycetidae</taxon>
        <taxon>Sordariales</taxon>
        <taxon>Sordariaceae</taxon>
        <taxon>Neurospora</taxon>
    </lineage>
</organism>
<gene>
    <name evidence="1" type="ORF">QR685DRAFT_441236</name>
</gene>
<dbReference type="EMBL" id="JAVLET010000004">
    <property type="protein sequence ID" value="KAL0470443.1"/>
    <property type="molecule type" value="Genomic_DNA"/>
</dbReference>
<keyword evidence="2" id="KW-1185">Reference proteome</keyword>
<sequence length="120" mass="12766">VIHLIQFLEAACAKLPHIAPPEVSLPNNVGTHKYERQPRVVMFWGAFLVEEAEEMRASCAGIAKEPVAWLVSDPSVGSPPLPVDGAIPGPEYSLKATALARGLLAKWLAGNASDGGNLDR</sequence>
<proteinExistence type="predicted"/>
<reference evidence="1 2" key="1">
    <citation type="submission" date="2023-09" db="EMBL/GenBank/DDBJ databases">
        <title>Multi-omics analysis of a traditional fermented food reveals byproduct-associated fungal strains for waste-to-food upcycling.</title>
        <authorList>
            <consortium name="Lawrence Berkeley National Laboratory"/>
            <person name="Rekdal V.M."/>
            <person name="Villalobos-Escobedo J.M."/>
            <person name="Rodriguez-Valeron N."/>
            <person name="Garcia M.O."/>
            <person name="Vasquez D.P."/>
            <person name="Damayanti I."/>
            <person name="Sorensen P.M."/>
            <person name="Baidoo E.E."/>
            <person name="De Carvalho A.C."/>
            <person name="Riley R."/>
            <person name="Lipzen A."/>
            <person name="He G."/>
            <person name="Yan M."/>
            <person name="Haridas S."/>
            <person name="Daum C."/>
            <person name="Yoshinaga Y."/>
            <person name="Ng V."/>
            <person name="Grigoriev I.V."/>
            <person name="Munk R."/>
            <person name="Nuraida L."/>
            <person name="Wijaya C.H."/>
            <person name="Morales P.-C."/>
            <person name="Keasling J.D."/>
        </authorList>
    </citation>
    <scope>NUCLEOTIDE SEQUENCE [LARGE SCALE GENOMIC DNA]</scope>
    <source>
        <strain evidence="1 2">FGSC 2613</strain>
    </source>
</reference>